<dbReference type="SUPFAM" id="SSF56219">
    <property type="entry name" value="DNase I-like"/>
    <property type="match status" value="1"/>
</dbReference>
<proteinExistence type="predicted"/>
<evidence type="ECO:0000313" key="2">
    <source>
        <dbReference type="Proteomes" id="UP000324222"/>
    </source>
</evidence>
<protein>
    <submittedName>
        <fullName evidence="1">Uncharacterized protein</fullName>
    </submittedName>
</protein>
<dbReference type="AlphaFoldDB" id="A0A5B7HGX9"/>
<keyword evidence="2" id="KW-1185">Reference proteome</keyword>
<dbReference type="EMBL" id="VSRR010028972">
    <property type="protein sequence ID" value="MPC69176.1"/>
    <property type="molecule type" value="Genomic_DNA"/>
</dbReference>
<organism evidence="1 2">
    <name type="scientific">Portunus trituberculatus</name>
    <name type="common">Swimming crab</name>
    <name type="synonym">Neptunus trituberculatus</name>
    <dbReference type="NCBI Taxonomy" id="210409"/>
    <lineage>
        <taxon>Eukaryota</taxon>
        <taxon>Metazoa</taxon>
        <taxon>Ecdysozoa</taxon>
        <taxon>Arthropoda</taxon>
        <taxon>Crustacea</taxon>
        <taxon>Multicrustacea</taxon>
        <taxon>Malacostraca</taxon>
        <taxon>Eumalacostraca</taxon>
        <taxon>Eucarida</taxon>
        <taxon>Decapoda</taxon>
        <taxon>Pleocyemata</taxon>
        <taxon>Brachyura</taxon>
        <taxon>Eubrachyura</taxon>
        <taxon>Portunoidea</taxon>
        <taxon>Portunidae</taxon>
        <taxon>Portuninae</taxon>
        <taxon>Portunus</taxon>
    </lineage>
</organism>
<gene>
    <name evidence="1" type="ORF">E2C01_063392</name>
</gene>
<evidence type="ECO:0000313" key="1">
    <source>
        <dbReference type="EMBL" id="MPC69176.1"/>
    </source>
</evidence>
<reference evidence="1 2" key="1">
    <citation type="submission" date="2019-05" db="EMBL/GenBank/DDBJ databases">
        <title>Another draft genome of Portunus trituberculatus and its Hox gene families provides insights of decapod evolution.</title>
        <authorList>
            <person name="Jeong J.-H."/>
            <person name="Song I."/>
            <person name="Kim S."/>
            <person name="Choi T."/>
            <person name="Kim D."/>
            <person name="Ryu S."/>
            <person name="Kim W."/>
        </authorList>
    </citation>
    <scope>NUCLEOTIDE SEQUENCE [LARGE SCALE GENOMIC DNA]</scope>
    <source>
        <tissue evidence="1">Muscle</tissue>
    </source>
</reference>
<accession>A0A5B7HGX9</accession>
<comment type="caution">
    <text evidence="1">The sequence shown here is derived from an EMBL/GenBank/DDBJ whole genome shotgun (WGS) entry which is preliminary data.</text>
</comment>
<dbReference type="Gene3D" id="3.60.10.10">
    <property type="entry name" value="Endonuclease/exonuclease/phosphatase"/>
    <property type="match status" value="1"/>
</dbReference>
<dbReference type="InterPro" id="IPR036691">
    <property type="entry name" value="Endo/exonu/phosph_ase_sf"/>
</dbReference>
<sequence>MVQERKLKFLQWNIFSLMSNRNLLHASLIEDQISVCLLQETLVTNPEQVKLPGFTAHHLLVGERGATRGCLILVKDSIPHRVTELPIRCGEDIEVQAVTLFLDGTELHRVKEMNHRVNRLRKIFRRSRSQANLELLKEAVAHA</sequence>
<name>A0A5B7HGX9_PORTR</name>
<dbReference type="Proteomes" id="UP000324222">
    <property type="component" value="Unassembled WGS sequence"/>
</dbReference>